<dbReference type="SUPFAM" id="SSF56672">
    <property type="entry name" value="DNA/RNA polymerases"/>
    <property type="match status" value="1"/>
</dbReference>
<reference evidence="2" key="2">
    <citation type="submission" date="2025-08" db="UniProtKB">
        <authorList>
            <consortium name="RefSeq"/>
        </authorList>
    </citation>
    <scope>IDENTIFICATION</scope>
</reference>
<organism evidence="1 2">
    <name type="scientific">Gossypium hirsutum</name>
    <name type="common">Upland cotton</name>
    <name type="synonym">Gossypium mexicanum</name>
    <dbReference type="NCBI Taxonomy" id="3635"/>
    <lineage>
        <taxon>Eukaryota</taxon>
        <taxon>Viridiplantae</taxon>
        <taxon>Streptophyta</taxon>
        <taxon>Embryophyta</taxon>
        <taxon>Tracheophyta</taxon>
        <taxon>Spermatophyta</taxon>
        <taxon>Magnoliopsida</taxon>
        <taxon>eudicotyledons</taxon>
        <taxon>Gunneridae</taxon>
        <taxon>Pentapetalae</taxon>
        <taxon>rosids</taxon>
        <taxon>malvids</taxon>
        <taxon>Malvales</taxon>
        <taxon>Malvaceae</taxon>
        <taxon>Malvoideae</taxon>
        <taxon>Gossypium</taxon>
    </lineage>
</organism>
<accession>A0A1U8KHQ9</accession>
<protein>
    <submittedName>
        <fullName evidence="2">Uncharacterized mitochondrial protein AtMg00860-like</fullName>
    </submittedName>
</protein>
<dbReference type="InterPro" id="IPR043128">
    <property type="entry name" value="Rev_trsase/Diguanyl_cyclase"/>
</dbReference>
<proteinExistence type="predicted"/>
<dbReference type="Gene3D" id="3.30.70.270">
    <property type="match status" value="2"/>
</dbReference>
<dbReference type="Proteomes" id="UP000818029">
    <property type="component" value="Chromosome D10"/>
</dbReference>
<gene>
    <name evidence="2" type="primary">LOC107915605</name>
</gene>
<dbReference type="STRING" id="3635.A0A1U8KHQ9"/>
<dbReference type="AlphaFoldDB" id="A0A1U8KHQ9"/>
<dbReference type="GeneID" id="107915605"/>
<dbReference type="RefSeq" id="XP_016700234.1">
    <property type="nucleotide sequence ID" value="XM_016844745.1"/>
</dbReference>
<keyword evidence="1" id="KW-1185">Reference proteome</keyword>
<evidence type="ECO:0000313" key="2">
    <source>
        <dbReference type="RefSeq" id="XP_016700234.1"/>
    </source>
</evidence>
<dbReference type="PaxDb" id="3635-A0A1U8KHQ9"/>
<dbReference type="KEGG" id="ghi:107915605"/>
<evidence type="ECO:0000313" key="1">
    <source>
        <dbReference type="Proteomes" id="UP000818029"/>
    </source>
</evidence>
<name>A0A1U8KHQ9_GOSHI</name>
<sequence>MGQKLKLECIVLVDVFEHADSVLKSVVATSSFGVDVSGLVVDVSRCVDCSSDVVDSEHDEHLRIVLQTFCEKQLYAKFSRCEFQLSEVAFLGNVMTTGGILVDPKKVEAVVEWKQPKNVSELWSFLDLAGHYRRFVASPLSKLLCKNAPFKWSEEHQSSFEKLKSVFTQAPTLV</sequence>
<dbReference type="PANTHER" id="PTHR45643">
    <property type="entry name" value="REVERSE TRANSCRIPTASE"/>
    <property type="match status" value="1"/>
</dbReference>
<dbReference type="OrthoDB" id="415724at2759"/>
<dbReference type="InterPro" id="IPR043502">
    <property type="entry name" value="DNA/RNA_pol_sf"/>
</dbReference>
<reference evidence="1" key="1">
    <citation type="journal article" date="2020" name="Nat. Genet.">
        <title>Genomic diversifications of five Gossypium allopolyploid species and their impact on cotton improvement.</title>
        <authorList>
            <person name="Chen Z.J."/>
            <person name="Sreedasyam A."/>
            <person name="Ando A."/>
            <person name="Song Q."/>
            <person name="De Santiago L.M."/>
            <person name="Hulse-Kemp A.M."/>
            <person name="Ding M."/>
            <person name="Ye W."/>
            <person name="Kirkbride R.C."/>
            <person name="Jenkins J."/>
            <person name="Plott C."/>
            <person name="Lovell J."/>
            <person name="Lin Y.M."/>
            <person name="Vaughn R."/>
            <person name="Liu B."/>
            <person name="Simpson S."/>
            <person name="Scheffler B.E."/>
            <person name="Wen L."/>
            <person name="Saski C.A."/>
            <person name="Grover C.E."/>
            <person name="Hu G."/>
            <person name="Conover J.L."/>
            <person name="Carlson J.W."/>
            <person name="Shu S."/>
            <person name="Boston L.B."/>
            <person name="Williams M."/>
            <person name="Peterson D.G."/>
            <person name="McGee K."/>
            <person name="Jones D.C."/>
            <person name="Wendel J.F."/>
            <person name="Stelly D.M."/>
            <person name="Grimwood J."/>
            <person name="Schmutz J."/>
        </authorList>
    </citation>
    <scope>NUCLEOTIDE SEQUENCE [LARGE SCALE GENOMIC DNA]</scope>
    <source>
        <strain evidence="1">cv. TM-1</strain>
    </source>
</reference>
<dbReference type="PANTHER" id="PTHR45643:SF11">
    <property type="entry name" value="RNA-DIRECTED DNA POLYMERASE"/>
    <property type="match status" value="1"/>
</dbReference>